<name>A0A7N9ATU4_9TELE</name>
<keyword evidence="2" id="KW-1185">Reference proteome</keyword>
<organism evidence="1 2">
    <name type="scientific">Mastacembelus armatus</name>
    <name type="common">zig-zag eel</name>
    <dbReference type="NCBI Taxonomy" id="205130"/>
    <lineage>
        <taxon>Eukaryota</taxon>
        <taxon>Metazoa</taxon>
        <taxon>Chordata</taxon>
        <taxon>Craniata</taxon>
        <taxon>Vertebrata</taxon>
        <taxon>Euteleostomi</taxon>
        <taxon>Actinopterygii</taxon>
        <taxon>Neopterygii</taxon>
        <taxon>Teleostei</taxon>
        <taxon>Neoteleostei</taxon>
        <taxon>Acanthomorphata</taxon>
        <taxon>Anabantaria</taxon>
        <taxon>Synbranchiformes</taxon>
        <taxon>Mastacembelidae</taxon>
        <taxon>Mastacembelus</taxon>
    </lineage>
</organism>
<evidence type="ECO:0000313" key="2">
    <source>
        <dbReference type="Proteomes" id="UP000261640"/>
    </source>
</evidence>
<evidence type="ECO:0000313" key="1">
    <source>
        <dbReference type="Ensembl" id="ENSMAMP00000044179.1"/>
    </source>
</evidence>
<protein>
    <recommendedName>
        <fullName evidence="3">Endonuclease/exonuclease/phosphatase domain-containing protein</fullName>
    </recommendedName>
</protein>
<dbReference type="SUPFAM" id="SSF56219">
    <property type="entry name" value="DNase I-like"/>
    <property type="match status" value="1"/>
</dbReference>
<dbReference type="Proteomes" id="UP000261640">
    <property type="component" value="Unplaced"/>
</dbReference>
<dbReference type="AlphaFoldDB" id="A0A7N9ATU4"/>
<dbReference type="GeneTree" id="ENSGT00940000175436"/>
<dbReference type="Gene3D" id="3.60.10.10">
    <property type="entry name" value="Endonuclease/exonuclease/phosphatase"/>
    <property type="match status" value="1"/>
</dbReference>
<dbReference type="InterPro" id="IPR036691">
    <property type="entry name" value="Endo/exonu/phosph_ase_sf"/>
</dbReference>
<accession>A0A7N9ATU4</accession>
<reference evidence="1" key="1">
    <citation type="submission" date="2025-05" db="UniProtKB">
        <authorList>
            <consortium name="Ensembl"/>
        </authorList>
    </citation>
    <scope>IDENTIFICATION</scope>
</reference>
<proteinExistence type="predicted"/>
<dbReference type="Ensembl" id="ENSMAMT00000052412.1">
    <property type="protein sequence ID" value="ENSMAMP00000044179.1"/>
    <property type="gene ID" value="ENSMAMG00000026555.1"/>
</dbReference>
<dbReference type="Ensembl" id="ENSMAMT00000051066.1">
    <property type="protein sequence ID" value="ENSMAMP00000063639.1"/>
    <property type="gene ID" value="ENSMAMG00000024883.1"/>
</dbReference>
<sequence length="145" mass="16529">LQTIPAFYNNNLSFMSWTIKGLNNEHNKKKKILSFIKSKKCDIVFVQERNLWPQESQTLCVGWVGFVGAASGSSKSRGVTTLISKYLQFQCFRQSRDEAGRILLIKTSRLQDPVLRSLVNQCSVCVLCQVCADYSVIRLYPLIFN</sequence>
<evidence type="ECO:0008006" key="3">
    <source>
        <dbReference type="Google" id="ProtNLM"/>
    </source>
</evidence>